<keyword evidence="3" id="KW-1185">Reference proteome</keyword>
<dbReference type="OrthoDB" id="9032491at2"/>
<dbReference type="AlphaFoldDB" id="A0A158AKH8"/>
<organism evidence="2 3">
    <name type="scientific">Caballeronia calidae</name>
    <dbReference type="NCBI Taxonomy" id="1777139"/>
    <lineage>
        <taxon>Bacteria</taxon>
        <taxon>Pseudomonadati</taxon>
        <taxon>Pseudomonadota</taxon>
        <taxon>Betaproteobacteria</taxon>
        <taxon>Burkholderiales</taxon>
        <taxon>Burkholderiaceae</taxon>
        <taxon>Caballeronia</taxon>
    </lineage>
</organism>
<evidence type="ECO:0008006" key="4">
    <source>
        <dbReference type="Google" id="ProtNLM"/>
    </source>
</evidence>
<gene>
    <name evidence="2" type="ORF">AWB78_01726</name>
</gene>
<evidence type="ECO:0000313" key="2">
    <source>
        <dbReference type="EMBL" id="SAK58240.1"/>
    </source>
</evidence>
<evidence type="ECO:0000256" key="1">
    <source>
        <dbReference type="SAM" id="MobiDB-lite"/>
    </source>
</evidence>
<dbReference type="Proteomes" id="UP000071859">
    <property type="component" value="Unassembled WGS sequence"/>
</dbReference>
<dbReference type="RefSeq" id="WP_062604235.1">
    <property type="nucleotide sequence ID" value="NZ_FCOX02000006.1"/>
</dbReference>
<protein>
    <recommendedName>
        <fullName evidence="4">Beta-xylosidase</fullName>
    </recommendedName>
</protein>
<dbReference type="EMBL" id="FCOX02000006">
    <property type="protein sequence ID" value="SAK58240.1"/>
    <property type="molecule type" value="Genomic_DNA"/>
</dbReference>
<proteinExistence type="predicted"/>
<sequence>MSVHRHEPTHGPRRRPSVLVSAILAGVIATFSTYGVAQITNGGGSERQESRQSDSSQRADPSGSPMHESHKPQSKDAAQGRKATADKNQKSEGNTGFGNGLYGTGAGNNK</sequence>
<evidence type="ECO:0000313" key="3">
    <source>
        <dbReference type="Proteomes" id="UP000071859"/>
    </source>
</evidence>
<feature type="compositionally biased region" description="Gly residues" evidence="1">
    <location>
        <begin position="95"/>
        <end position="110"/>
    </location>
</feature>
<accession>A0A158AKH8</accession>
<comment type="caution">
    <text evidence="2">The sequence shown here is derived from an EMBL/GenBank/DDBJ whole genome shotgun (WGS) entry which is preliminary data.</text>
</comment>
<reference evidence="2" key="1">
    <citation type="submission" date="2016-01" db="EMBL/GenBank/DDBJ databases">
        <authorList>
            <person name="Peeters C."/>
        </authorList>
    </citation>
    <scope>NUCLEOTIDE SEQUENCE</scope>
    <source>
        <strain evidence="2">LMG 29321</strain>
    </source>
</reference>
<feature type="region of interest" description="Disordered" evidence="1">
    <location>
        <begin position="38"/>
        <end position="110"/>
    </location>
</feature>
<name>A0A158AKH8_9BURK</name>